<gene>
    <name evidence="3" type="ORF">LTRI10_LOCUS2475</name>
</gene>
<dbReference type="Proteomes" id="UP001497516">
    <property type="component" value="Chromosome 1"/>
</dbReference>
<dbReference type="InterPro" id="IPR011009">
    <property type="entry name" value="Kinase-like_dom_sf"/>
</dbReference>
<evidence type="ECO:0000256" key="1">
    <source>
        <dbReference type="SAM" id="MobiDB-lite"/>
    </source>
</evidence>
<dbReference type="EMBL" id="OZ034813">
    <property type="protein sequence ID" value="CAL1354677.1"/>
    <property type="molecule type" value="Genomic_DNA"/>
</dbReference>
<evidence type="ECO:0000313" key="3">
    <source>
        <dbReference type="EMBL" id="CAL1354677.1"/>
    </source>
</evidence>
<evidence type="ECO:0000259" key="2">
    <source>
        <dbReference type="PROSITE" id="PS50011"/>
    </source>
</evidence>
<proteinExistence type="predicted"/>
<accession>A0AAV2CFB2</accession>
<feature type="region of interest" description="Disordered" evidence="1">
    <location>
        <begin position="23"/>
        <end position="52"/>
    </location>
</feature>
<reference evidence="3 4" key="1">
    <citation type="submission" date="2024-04" db="EMBL/GenBank/DDBJ databases">
        <authorList>
            <person name="Fracassetti M."/>
        </authorList>
    </citation>
    <scope>NUCLEOTIDE SEQUENCE [LARGE SCALE GENOMIC DNA]</scope>
</reference>
<name>A0AAV2CFB2_9ROSI</name>
<dbReference type="InterPro" id="IPR000719">
    <property type="entry name" value="Prot_kinase_dom"/>
</dbReference>
<feature type="domain" description="Protein kinase" evidence="2">
    <location>
        <begin position="56"/>
        <end position="114"/>
    </location>
</feature>
<dbReference type="GO" id="GO:0005524">
    <property type="term" value="F:ATP binding"/>
    <property type="evidence" value="ECO:0007669"/>
    <property type="project" value="InterPro"/>
</dbReference>
<dbReference type="Gene3D" id="3.30.200.20">
    <property type="entry name" value="Phosphorylase Kinase, domain 1"/>
    <property type="match status" value="1"/>
</dbReference>
<sequence length="114" mass="12956">MAIASRKLNYHLSLHLNPTPAIRHHHRFSPYPTTSSSSSSSSSSHHHQEVKRLTDLEKVHLLDQGSSDAVFKVRHRTTRAIYALKKIISPETQTLEQEVAIHRLAYSSPHVVNF</sequence>
<protein>
    <recommendedName>
        <fullName evidence="2">Protein kinase domain-containing protein</fullName>
    </recommendedName>
</protein>
<dbReference type="PROSITE" id="PS50011">
    <property type="entry name" value="PROTEIN_KINASE_DOM"/>
    <property type="match status" value="1"/>
</dbReference>
<dbReference type="AlphaFoldDB" id="A0AAV2CFB2"/>
<evidence type="ECO:0000313" key="4">
    <source>
        <dbReference type="Proteomes" id="UP001497516"/>
    </source>
</evidence>
<dbReference type="SUPFAM" id="SSF56112">
    <property type="entry name" value="Protein kinase-like (PK-like)"/>
    <property type="match status" value="1"/>
</dbReference>
<dbReference type="GO" id="GO:0004672">
    <property type="term" value="F:protein kinase activity"/>
    <property type="evidence" value="ECO:0007669"/>
    <property type="project" value="InterPro"/>
</dbReference>
<organism evidence="3 4">
    <name type="scientific">Linum trigynum</name>
    <dbReference type="NCBI Taxonomy" id="586398"/>
    <lineage>
        <taxon>Eukaryota</taxon>
        <taxon>Viridiplantae</taxon>
        <taxon>Streptophyta</taxon>
        <taxon>Embryophyta</taxon>
        <taxon>Tracheophyta</taxon>
        <taxon>Spermatophyta</taxon>
        <taxon>Magnoliopsida</taxon>
        <taxon>eudicotyledons</taxon>
        <taxon>Gunneridae</taxon>
        <taxon>Pentapetalae</taxon>
        <taxon>rosids</taxon>
        <taxon>fabids</taxon>
        <taxon>Malpighiales</taxon>
        <taxon>Linaceae</taxon>
        <taxon>Linum</taxon>
    </lineage>
</organism>
<keyword evidence="4" id="KW-1185">Reference proteome</keyword>